<feature type="domain" description="D-isomer specific 2-hydroxyacid dehydrogenase NAD-binding" evidence="3">
    <location>
        <begin position="134"/>
        <end position="304"/>
    </location>
</feature>
<dbReference type="InterPro" id="IPR050223">
    <property type="entry name" value="D-isomer_2-hydroxyacid_DH"/>
</dbReference>
<proteinExistence type="predicted"/>
<sequence>MVGIVSDATQTRAPGQHRDPVAALARPISGARPTAGRVAILPFDHEGFAAAVRDGGGEVGPLDNSTRGVVWLNLDHDALGDVLAAHPGVEWVQVPMAGVERFAPLFMAQGAAELPLWTSAKGSFAEPVAEHAVALALAVLRGLPDKSRSTSWADSKTGISLFGRNIVIVGAGGIALEIMRLLAPFEVSITIVRRTAGDVPGARRTVVASALMDVLPQADVVILAAAATDKTAHLIGREQLAAMKPSAALVNIARGHLIDQDALAEALAAGHLAGAGLDVTTPEPLPDGHPLWTAPRVVITSHSADTPEMTEPLLAERIRANVAALLGDGAFVGIVDPVAGY</sequence>
<keyword evidence="1" id="KW-0560">Oxidoreductase</keyword>
<evidence type="ECO:0000259" key="3">
    <source>
        <dbReference type="Pfam" id="PF02826"/>
    </source>
</evidence>
<gene>
    <name evidence="4" type="ORF">SAMN06296378_1719</name>
</gene>
<dbReference type="AlphaFoldDB" id="A0A2C8ZMS0"/>
<protein>
    <submittedName>
        <fullName evidence="4">Phosphoglycerate dehydrogenase</fullName>
    </submittedName>
</protein>
<dbReference type="GO" id="GO:0016618">
    <property type="term" value="F:hydroxypyruvate reductase [NAD(P)H] activity"/>
    <property type="evidence" value="ECO:0007669"/>
    <property type="project" value="TreeGrafter"/>
</dbReference>
<dbReference type="GO" id="GO:0030267">
    <property type="term" value="F:glyoxylate reductase (NADPH) activity"/>
    <property type="evidence" value="ECO:0007669"/>
    <property type="project" value="TreeGrafter"/>
</dbReference>
<keyword evidence="5" id="KW-1185">Reference proteome</keyword>
<evidence type="ECO:0000256" key="1">
    <source>
        <dbReference type="ARBA" id="ARBA00023002"/>
    </source>
</evidence>
<dbReference type="Pfam" id="PF02826">
    <property type="entry name" value="2-Hacid_dh_C"/>
    <property type="match status" value="1"/>
</dbReference>
<evidence type="ECO:0000313" key="5">
    <source>
        <dbReference type="Proteomes" id="UP000219440"/>
    </source>
</evidence>
<dbReference type="EMBL" id="OCST01000003">
    <property type="protein sequence ID" value="SOE66364.1"/>
    <property type="molecule type" value="Genomic_DNA"/>
</dbReference>
<dbReference type="SUPFAM" id="SSF51735">
    <property type="entry name" value="NAD(P)-binding Rossmann-fold domains"/>
    <property type="match status" value="1"/>
</dbReference>
<accession>A0A2C8ZMS0</accession>
<reference evidence="4 5" key="1">
    <citation type="submission" date="2017-09" db="EMBL/GenBank/DDBJ databases">
        <authorList>
            <person name="Ehlers B."/>
            <person name="Leendertz F.H."/>
        </authorList>
    </citation>
    <scope>NUCLEOTIDE SEQUENCE [LARGE SCALE GENOMIC DNA]</scope>
    <source>
        <strain evidence="4 5">CGMCC 1.05381</strain>
    </source>
</reference>
<dbReference type="Gene3D" id="3.40.50.720">
    <property type="entry name" value="NAD(P)-binding Rossmann-like Domain"/>
    <property type="match status" value="2"/>
</dbReference>
<keyword evidence="2" id="KW-0520">NAD</keyword>
<evidence type="ECO:0000313" key="4">
    <source>
        <dbReference type="EMBL" id="SOE66364.1"/>
    </source>
</evidence>
<dbReference type="InterPro" id="IPR006140">
    <property type="entry name" value="D-isomer_DH_NAD-bd"/>
</dbReference>
<dbReference type="Proteomes" id="UP000219440">
    <property type="component" value="Unassembled WGS sequence"/>
</dbReference>
<dbReference type="GO" id="GO:0051287">
    <property type="term" value="F:NAD binding"/>
    <property type="evidence" value="ECO:0007669"/>
    <property type="project" value="InterPro"/>
</dbReference>
<evidence type="ECO:0000256" key="2">
    <source>
        <dbReference type="ARBA" id="ARBA00023027"/>
    </source>
</evidence>
<dbReference type="PANTHER" id="PTHR10996">
    <property type="entry name" value="2-HYDROXYACID DEHYDROGENASE-RELATED"/>
    <property type="match status" value="1"/>
</dbReference>
<dbReference type="GO" id="GO:0005829">
    <property type="term" value="C:cytosol"/>
    <property type="evidence" value="ECO:0007669"/>
    <property type="project" value="TreeGrafter"/>
</dbReference>
<dbReference type="InterPro" id="IPR036291">
    <property type="entry name" value="NAD(P)-bd_dom_sf"/>
</dbReference>
<dbReference type="PANTHER" id="PTHR10996:SF178">
    <property type="entry name" value="2-HYDROXYACID DEHYDROGENASE YGL185C-RELATED"/>
    <property type="match status" value="1"/>
</dbReference>
<name>A0A2C8ZMS0_9MICO</name>
<organism evidence="4 5">
    <name type="scientific">Salinibacterium xinjiangense</name>
    <dbReference type="NCBI Taxonomy" id="386302"/>
    <lineage>
        <taxon>Bacteria</taxon>
        <taxon>Bacillati</taxon>
        <taxon>Actinomycetota</taxon>
        <taxon>Actinomycetes</taxon>
        <taxon>Micrococcales</taxon>
        <taxon>Microbacteriaceae</taxon>
        <taxon>Salinibacterium</taxon>
    </lineage>
</organism>